<accession>A0A2A5T4P8</accession>
<protein>
    <submittedName>
        <fullName evidence="2">Mobile element protein</fullName>
    </submittedName>
</protein>
<proteinExistence type="predicted"/>
<dbReference type="EMBL" id="NBYY01000011">
    <property type="protein sequence ID" value="PCS23135.1"/>
    <property type="molecule type" value="Genomic_DNA"/>
</dbReference>
<dbReference type="InterPro" id="IPR025668">
    <property type="entry name" value="Tnp_DDE_dom"/>
</dbReference>
<evidence type="ECO:0000313" key="3">
    <source>
        <dbReference type="Proteomes" id="UP000219020"/>
    </source>
</evidence>
<sequence>MDDRKPVSEMVDELWACLHGDEGYLSDPLERELVDKGVTLITGMQKHMTPKVIKLWDRLIFWKRFII</sequence>
<gene>
    <name evidence="2" type="ORF">BTN49_1130</name>
</gene>
<evidence type="ECO:0000259" key="1">
    <source>
        <dbReference type="Pfam" id="PF13612"/>
    </source>
</evidence>
<evidence type="ECO:0000313" key="2">
    <source>
        <dbReference type="EMBL" id="PCS23135.1"/>
    </source>
</evidence>
<dbReference type="AlphaFoldDB" id="A0A2A5T4P8"/>
<dbReference type="RefSeq" id="WP_190319314.1">
    <property type="nucleotide sequence ID" value="NZ_CAWNJE010000006.1"/>
</dbReference>
<feature type="domain" description="Transposase DDE" evidence="1">
    <location>
        <begin position="1"/>
        <end position="67"/>
    </location>
</feature>
<dbReference type="Proteomes" id="UP000219020">
    <property type="component" value="Unassembled WGS sequence"/>
</dbReference>
<comment type="caution">
    <text evidence="2">The sequence shown here is derived from an EMBL/GenBank/DDBJ whole genome shotgun (WGS) entry which is preliminary data.</text>
</comment>
<name>A0A2A5T4P8_9GAMM</name>
<dbReference type="Pfam" id="PF13612">
    <property type="entry name" value="DDE_Tnp_1_3"/>
    <property type="match status" value="1"/>
</dbReference>
<organism evidence="2 3">
    <name type="scientific">Candidatus Enterovibrio escicola</name>
    <dbReference type="NCBI Taxonomy" id="1927127"/>
    <lineage>
        <taxon>Bacteria</taxon>
        <taxon>Pseudomonadati</taxon>
        <taxon>Pseudomonadota</taxon>
        <taxon>Gammaproteobacteria</taxon>
        <taxon>Vibrionales</taxon>
        <taxon>Vibrionaceae</taxon>
        <taxon>Enterovibrio</taxon>
    </lineage>
</organism>
<keyword evidence="3" id="KW-1185">Reference proteome</keyword>
<reference evidence="3" key="1">
    <citation type="submission" date="2017-04" db="EMBL/GenBank/DDBJ databases">
        <title>Genome evolution of the luminous symbionts of deep sea anglerfish.</title>
        <authorList>
            <person name="Hendry T.A."/>
        </authorList>
    </citation>
    <scope>NUCLEOTIDE SEQUENCE [LARGE SCALE GENOMIC DNA]</scope>
</reference>